<protein>
    <recommendedName>
        <fullName evidence="3">Epididymal protein 13</fullName>
    </recommendedName>
</protein>
<evidence type="ECO:0008006" key="3">
    <source>
        <dbReference type="Google" id="ProtNLM"/>
    </source>
</evidence>
<reference evidence="1" key="1">
    <citation type="submission" date="2025-08" db="UniProtKB">
        <authorList>
            <consortium name="Ensembl"/>
        </authorList>
    </citation>
    <scope>IDENTIFICATION</scope>
</reference>
<dbReference type="GeneTree" id="ENSGT00510000055233"/>
<sequence>MKLPTQETPRGTSLECQRGRGLLGIINHHQHLPLVKPPPATTTVRGLVRSSGWNFLRCAYMVITFFFVSYNKGDWCYCRYCNPDLDLRDDPCCSFQ</sequence>
<dbReference type="AlphaFoldDB" id="A0A8C6G595"/>
<evidence type="ECO:0000313" key="2">
    <source>
        <dbReference type="Proteomes" id="UP000694415"/>
    </source>
</evidence>
<keyword evidence="2" id="KW-1185">Reference proteome</keyword>
<name>A0A8C6G595_MUSSI</name>
<reference evidence="1" key="2">
    <citation type="submission" date="2025-09" db="UniProtKB">
        <authorList>
            <consortium name="Ensembl"/>
        </authorList>
    </citation>
    <scope>IDENTIFICATION</scope>
</reference>
<proteinExistence type="predicted"/>
<evidence type="ECO:0000313" key="1">
    <source>
        <dbReference type="Ensembl" id="ENSMSIP00000000291.1"/>
    </source>
</evidence>
<dbReference type="Ensembl" id="ENSMSIT00000000388.1">
    <property type="protein sequence ID" value="ENSMSIP00000000291.1"/>
    <property type="gene ID" value="ENSMSIG00000000329.1"/>
</dbReference>
<dbReference type="Proteomes" id="UP000694415">
    <property type="component" value="Unplaced"/>
</dbReference>
<organism evidence="1 2">
    <name type="scientific">Mus spicilegus</name>
    <name type="common">Mound-building mouse</name>
    <dbReference type="NCBI Taxonomy" id="10103"/>
    <lineage>
        <taxon>Eukaryota</taxon>
        <taxon>Metazoa</taxon>
        <taxon>Chordata</taxon>
        <taxon>Craniata</taxon>
        <taxon>Vertebrata</taxon>
        <taxon>Euteleostomi</taxon>
        <taxon>Mammalia</taxon>
        <taxon>Eutheria</taxon>
        <taxon>Euarchontoglires</taxon>
        <taxon>Glires</taxon>
        <taxon>Rodentia</taxon>
        <taxon>Myomorpha</taxon>
        <taxon>Muroidea</taxon>
        <taxon>Muridae</taxon>
        <taxon>Murinae</taxon>
        <taxon>Mus</taxon>
        <taxon>Mus</taxon>
    </lineage>
</organism>
<accession>A0A8C6G595</accession>